<accession>A0A1V4SKN7</accession>
<dbReference type="AlphaFoldDB" id="A0A1V4SKN7"/>
<gene>
    <name evidence="2" type="ORF">CLHUN_22710</name>
</gene>
<dbReference type="Proteomes" id="UP000191554">
    <property type="component" value="Unassembled WGS sequence"/>
</dbReference>
<dbReference type="STRING" id="48256.CLHUN_22710"/>
<feature type="chain" id="PRO_5013161231" evidence="1">
    <location>
        <begin position="27"/>
        <end position="236"/>
    </location>
</feature>
<name>A0A1V4SKN7_RUMHU</name>
<dbReference type="SUPFAM" id="SSF54001">
    <property type="entry name" value="Cysteine proteinases"/>
    <property type="match status" value="1"/>
</dbReference>
<keyword evidence="1" id="KW-0732">Signal</keyword>
<evidence type="ECO:0000313" key="2">
    <source>
        <dbReference type="EMBL" id="OPX43791.1"/>
    </source>
</evidence>
<sequence length="236" mass="26521">MKKRIISALLCTVLISASVMGSGAFALDVKISPEIPAYVDVTKVTPADAQAIYKEIKDTLSFQEYIQRNWNNLPIEKDMDLYNSKEAWVGKPGDILIAAIDPGNTDMNAISMGSLTTHSAFVDSDPKMVLELFQDGIENHVNDWRTRYKKILVVRPKVDQKIIADAIAYGHTRIGTPFSYFTNMFEKTKIDKYYCSQYVWDCYVKSGADLDGNGGKAVFPYDFLRSDKVSIVYKQG</sequence>
<dbReference type="Gene3D" id="3.90.1720.10">
    <property type="entry name" value="endopeptidase domain like (from Nostoc punctiforme)"/>
    <property type="match status" value="1"/>
</dbReference>
<dbReference type="EMBL" id="MZGX01000014">
    <property type="protein sequence ID" value="OPX43791.1"/>
    <property type="molecule type" value="Genomic_DNA"/>
</dbReference>
<dbReference type="Pfam" id="PF05708">
    <property type="entry name" value="Peptidase_C92"/>
    <property type="match status" value="1"/>
</dbReference>
<reference evidence="2 3" key="1">
    <citation type="submission" date="2017-03" db="EMBL/GenBank/DDBJ databases">
        <title>Genome sequence of Clostridium hungatei DSM 14427.</title>
        <authorList>
            <person name="Poehlein A."/>
            <person name="Daniel R."/>
        </authorList>
    </citation>
    <scope>NUCLEOTIDE SEQUENCE [LARGE SCALE GENOMIC DNA]</scope>
    <source>
        <strain evidence="2 3">DSM 14427</strain>
    </source>
</reference>
<evidence type="ECO:0000313" key="3">
    <source>
        <dbReference type="Proteomes" id="UP000191554"/>
    </source>
</evidence>
<feature type="signal peptide" evidence="1">
    <location>
        <begin position="1"/>
        <end position="26"/>
    </location>
</feature>
<dbReference type="RefSeq" id="WP_080064709.1">
    <property type="nucleotide sequence ID" value="NZ_MZGX01000014.1"/>
</dbReference>
<dbReference type="InterPro" id="IPR024453">
    <property type="entry name" value="Peptidase_C92"/>
</dbReference>
<proteinExistence type="predicted"/>
<evidence type="ECO:0000256" key="1">
    <source>
        <dbReference type="SAM" id="SignalP"/>
    </source>
</evidence>
<organism evidence="2 3">
    <name type="scientific">Ruminiclostridium hungatei</name>
    <name type="common">Clostridium hungatei</name>
    <dbReference type="NCBI Taxonomy" id="48256"/>
    <lineage>
        <taxon>Bacteria</taxon>
        <taxon>Bacillati</taxon>
        <taxon>Bacillota</taxon>
        <taxon>Clostridia</taxon>
        <taxon>Eubacteriales</taxon>
        <taxon>Oscillospiraceae</taxon>
        <taxon>Ruminiclostridium</taxon>
    </lineage>
</organism>
<protein>
    <submittedName>
        <fullName evidence="2">Uncharacterized protein</fullName>
    </submittedName>
</protein>
<dbReference type="OrthoDB" id="1708048at2"/>
<keyword evidence="3" id="KW-1185">Reference proteome</keyword>
<comment type="caution">
    <text evidence="2">The sequence shown here is derived from an EMBL/GenBank/DDBJ whole genome shotgun (WGS) entry which is preliminary data.</text>
</comment>
<dbReference type="InterPro" id="IPR038765">
    <property type="entry name" value="Papain-like_cys_pep_sf"/>
</dbReference>